<gene>
    <name evidence="3" type="ORF">K8U72_01735</name>
</gene>
<feature type="domain" description="YdbS-like PH" evidence="2">
    <location>
        <begin position="72"/>
        <end position="147"/>
    </location>
</feature>
<evidence type="ECO:0000256" key="1">
    <source>
        <dbReference type="SAM" id="Phobius"/>
    </source>
</evidence>
<organism evidence="3 4">
    <name type="scientific">Thermophilibacter provencensis</name>
    <dbReference type="NCBI Taxonomy" id="1852386"/>
    <lineage>
        <taxon>Bacteria</taxon>
        <taxon>Bacillati</taxon>
        <taxon>Actinomycetota</taxon>
        <taxon>Coriobacteriia</taxon>
        <taxon>Coriobacteriales</taxon>
        <taxon>Atopobiaceae</taxon>
        <taxon>Thermophilibacter</taxon>
    </lineage>
</organism>
<reference evidence="3" key="2">
    <citation type="submission" date="2021-09" db="EMBL/GenBank/DDBJ databases">
        <authorList>
            <person name="Gilroy R."/>
        </authorList>
    </citation>
    <scope>NUCLEOTIDE SEQUENCE</scope>
    <source>
        <strain evidence="3">CHK124-7917</strain>
    </source>
</reference>
<keyword evidence="1" id="KW-0812">Transmembrane</keyword>
<evidence type="ECO:0000259" key="2">
    <source>
        <dbReference type="Pfam" id="PF03703"/>
    </source>
</evidence>
<dbReference type="EMBL" id="DYWQ01000025">
    <property type="protein sequence ID" value="HJF44499.1"/>
    <property type="molecule type" value="Genomic_DNA"/>
</dbReference>
<dbReference type="AlphaFoldDB" id="A0A921KKP6"/>
<dbReference type="Proteomes" id="UP000697330">
    <property type="component" value="Unassembled WGS sequence"/>
</dbReference>
<feature type="transmembrane region" description="Helical" evidence="1">
    <location>
        <begin position="16"/>
        <end position="39"/>
    </location>
</feature>
<name>A0A921KKP6_9ACTN</name>
<dbReference type="Pfam" id="PF03703">
    <property type="entry name" value="bPH_2"/>
    <property type="match status" value="1"/>
</dbReference>
<dbReference type="InterPro" id="IPR005182">
    <property type="entry name" value="YdbS-like_PH"/>
</dbReference>
<dbReference type="RefSeq" id="WP_274958549.1">
    <property type="nucleotide sequence ID" value="NZ_DYWQ01000025.1"/>
</dbReference>
<proteinExistence type="predicted"/>
<reference evidence="3" key="1">
    <citation type="journal article" date="2021" name="PeerJ">
        <title>Extensive microbial diversity within the chicken gut microbiome revealed by metagenomics and culture.</title>
        <authorList>
            <person name="Gilroy R."/>
            <person name="Ravi A."/>
            <person name="Getino M."/>
            <person name="Pursley I."/>
            <person name="Horton D.L."/>
            <person name="Alikhan N.F."/>
            <person name="Baker D."/>
            <person name="Gharbi K."/>
            <person name="Hall N."/>
            <person name="Watson M."/>
            <person name="Adriaenssens E.M."/>
            <person name="Foster-Nyarko E."/>
            <person name="Jarju S."/>
            <person name="Secka A."/>
            <person name="Antonio M."/>
            <person name="Oren A."/>
            <person name="Chaudhuri R.R."/>
            <person name="La Ragione R."/>
            <person name="Hildebrand F."/>
            <person name="Pallen M.J."/>
        </authorList>
    </citation>
    <scope>NUCLEOTIDE SEQUENCE</scope>
    <source>
        <strain evidence="3">CHK124-7917</strain>
    </source>
</reference>
<evidence type="ECO:0000313" key="3">
    <source>
        <dbReference type="EMBL" id="HJF44499.1"/>
    </source>
</evidence>
<dbReference type="PANTHER" id="PTHR34473:SF2">
    <property type="entry name" value="UPF0699 TRANSMEMBRANE PROTEIN YDBT"/>
    <property type="match status" value="1"/>
</dbReference>
<evidence type="ECO:0000313" key="4">
    <source>
        <dbReference type="Proteomes" id="UP000697330"/>
    </source>
</evidence>
<keyword evidence="1" id="KW-1133">Transmembrane helix</keyword>
<accession>A0A921KKP6</accession>
<dbReference type="PANTHER" id="PTHR34473">
    <property type="entry name" value="UPF0699 TRANSMEMBRANE PROTEIN YDBS"/>
    <property type="match status" value="1"/>
</dbReference>
<comment type="caution">
    <text evidence="3">The sequence shown here is derived from an EMBL/GenBank/DDBJ whole genome shotgun (WGS) entry which is preliminary data.</text>
</comment>
<protein>
    <submittedName>
        <fullName evidence="3">PH domain-containing protein</fullName>
    </submittedName>
</protein>
<keyword evidence="1" id="KW-0472">Membrane</keyword>
<feature type="transmembrane region" description="Helical" evidence="1">
    <location>
        <begin position="45"/>
        <end position="66"/>
    </location>
</feature>
<sequence length="159" mass="17681">MSDLPSHRLDPRMLRVWYVSDVIGIVAVTALAVVAWLIVRHVGGDVFWVYLVAGVIEAICVVDLLVSPRVEYATWRYDVTPTDVDLYHGVFTKKRVLVPLVRVQHVQTKQGPILRAHGLATVTISTAGESFEIPGLAEENANELRDRVAELARLAKEDV</sequence>